<feature type="transmembrane region" description="Helical" evidence="9">
    <location>
        <begin position="94"/>
        <end position="116"/>
    </location>
</feature>
<keyword evidence="4 9" id="KW-0997">Cell inner membrane</keyword>
<gene>
    <name evidence="12" type="ORF">P775_23385</name>
</gene>
<comment type="subunit">
    <text evidence="9">The complex comprises the extracytoplasmic solute receptor protein and the two transmembrane proteins.</text>
</comment>
<reference evidence="12 13" key="1">
    <citation type="submission" date="2013-09" db="EMBL/GenBank/DDBJ databases">
        <title>Genome sequencing of Phaeobacter antarcticus sp. nov. SM1211.</title>
        <authorList>
            <person name="Zhang X.-Y."/>
            <person name="Liu C."/>
            <person name="Chen X.-L."/>
            <person name="Xie B.-B."/>
            <person name="Qin Q.-L."/>
            <person name="Rong J.-C."/>
            <person name="Zhang Y.-Z."/>
        </authorList>
    </citation>
    <scope>NUCLEOTIDE SEQUENCE [LARGE SCALE GENOMIC DNA]</scope>
    <source>
        <strain evidence="12 13">SM1211</strain>
    </source>
</reference>
<dbReference type="EMBL" id="AWWI01000158">
    <property type="protein sequence ID" value="PIL17721.1"/>
    <property type="molecule type" value="Genomic_DNA"/>
</dbReference>
<evidence type="ECO:0000256" key="9">
    <source>
        <dbReference type="RuleBase" id="RU369079"/>
    </source>
</evidence>
<dbReference type="InterPro" id="IPR055348">
    <property type="entry name" value="DctQ"/>
</dbReference>
<accession>A0A2G8R8G8</accession>
<evidence type="ECO:0000256" key="6">
    <source>
        <dbReference type="ARBA" id="ARBA00022989"/>
    </source>
</evidence>
<keyword evidence="13" id="KW-1185">Reference proteome</keyword>
<evidence type="ECO:0000256" key="1">
    <source>
        <dbReference type="ARBA" id="ARBA00004429"/>
    </source>
</evidence>
<dbReference type="PANTHER" id="PTHR35011">
    <property type="entry name" value="2,3-DIKETO-L-GULONATE TRAP TRANSPORTER SMALL PERMEASE PROTEIN YIAM"/>
    <property type="match status" value="1"/>
</dbReference>
<dbReference type="Proteomes" id="UP000231259">
    <property type="component" value="Unassembled WGS sequence"/>
</dbReference>
<organism evidence="12 13">
    <name type="scientific">Puniceibacterium antarcticum</name>
    <dbReference type="NCBI Taxonomy" id="1206336"/>
    <lineage>
        <taxon>Bacteria</taxon>
        <taxon>Pseudomonadati</taxon>
        <taxon>Pseudomonadota</taxon>
        <taxon>Alphaproteobacteria</taxon>
        <taxon>Rhodobacterales</taxon>
        <taxon>Paracoccaceae</taxon>
        <taxon>Puniceibacterium</taxon>
    </lineage>
</organism>
<dbReference type="InterPro" id="IPR007387">
    <property type="entry name" value="TRAP_DctQ"/>
</dbReference>
<keyword evidence="2 9" id="KW-0813">Transport</keyword>
<keyword evidence="7 9" id="KW-0472">Membrane</keyword>
<evidence type="ECO:0000313" key="12">
    <source>
        <dbReference type="EMBL" id="PIL17721.1"/>
    </source>
</evidence>
<name>A0A2G8R8G8_9RHOB</name>
<sequence>MFNESLQGVDEYGGYALATTASLGLAYCFYEHAHIRIDLVVRKLPKMLGRVFAVFAVAAFGTVIGLLAIEAVRLTEESYMFGAFSNTPLRTPIYYPQAVWAAGLCLFFVAIALRLLRLLQAAMQRDSDSIGDMLGEAESDDGHEATRLQGIE</sequence>
<keyword evidence="6 9" id="KW-1133">Transmembrane helix</keyword>
<comment type="similarity">
    <text evidence="8 9">Belongs to the TRAP transporter small permease family.</text>
</comment>
<keyword evidence="5 9" id="KW-0812">Transmembrane</keyword>
<dbReference type="GO" id="GO:0015740">
    <property type="term" value="P:C4-dicarboxylate transport"/>
    <property type="evidence" value="ECO:0007669"/>
    <property type="project" value="TreeGrafter"/>
</dbReference>
<dbReference type="Pfam" id="PF04290">
    <property type="entry name" value="DctQ"/>
    <property type="match status" value="1"/>
</dbReference>
<feature type="transmembrane region" description="Helical" evidence="9">
    <location>
        <begin position="51"/>
        <end position="74"/>
    </location>
</feature>
<evidence type="ECO:0000256" key="3">
    <source>
        <dbReference type="ARBA" id="ARBA00022475"/>
    </source>
</evidence>
<feature type="domain" description="Tripartite ATP-independent periplasmic transporters DctQ component" evidence="11">
    <location>
        <begin position="2"/>
        <end position="120"/>
    </location>
</feature>
<evidence type="ECO:0000256" key="4">
    <source>
        <dbReference type="ARBA" id="ARBA00022519"/>
    </source>
</evidence>
<evidence type="ECO:0000313" key="13">
    <source>
        <dbReference type="Proteomes" id="UP000231259"/>
    </source>
</evidence>
<proteinExistence type="inferred from homology"/>
<evidence type="ECO:0000259" key="11">
    <source>
        <dbReference type="Pfam" id="PF04290"/>
    </source>
</evidence>
<comment type="caution">
    <text evidence="12">The sequence shown here is derived from an EMBL/GenBank/DDBJ whole genome shotgun (WGS) entry which is preliminary data.</text>
</comment>
<evidence type="ECO:0000256" key="7">
    <source>
        <dbReference type="ARBA" id="ARBA00023136"/>
    </source>
</evidence>
<feature type="region of interest" description="Disordered" evidence="10">
    <location>
        <begin position="133"/>
        <end position="152"/>
    </location>
</feature>
<keyword evidence="3" id="KW-1003">Cell membrane</keyword>
<comment type="function">
    <text evidence="9">Part of the tripartite ATP-independent periplasmic (TRAP) transport system.</text>
</comment>
<evidence type="ECO:0000256" key="2">
    <source>
        <dbReference type="ARBA" id="ARBA00022448"/>
    </source>
</evidence>
<comment type="caution">
    <text evidence="9">Lacks conserved residue(s) required for the propagation of feature annotation.</text>
</comment>
<dbReference type="PANTHER" id="PTHR35011:SF10">
    <property type="entry name" value="TRAP TRANSPORTER SMALL PERMEASE PROTEIN"/>
    <property type="match status" value="1"/>
</dbReference>
<dbReference type="GO" id="GO:0005886">
    <property type="term" value="C:plasma membrane"/>
    <property type="evidence" value="ECO:0007669"/>
    <property type="project" value="UniProtKB-SubCell"/>
</dbReference>
<evidence type="ECO:0000256" key="8">
    <source>
        <dbReference type="ARBA" id="ARBA00038436"/>
    </source>
</evidence>
<evidence type="ECO:0000256" key="5">
    <source>
        <dbReference type="ARBA" id="ARBA00022692"/>
    </source>
</evidence>
<protein>
    <recommendedName>
        <fullName evidence="9">TRAP transporter small permease protein</fullName>
    </recommendedName>
</protein>
<comment type="subcellular location">
    <subcellularLocation>
        <location evidence="1 9">Cell inner membrane</location>
        <topology evidence="1 9">Multi-pass membrane protein</topology>
    </subcellularLocation>
</comment>
<evidence type="ECO:0000256" key="10">
    <source>
        <dbReference type="SAM" id="MobiDB-lite"/>
    </source>
</evidence>
<dbReference type="GO" id="GO:0022857">
    <property type="term" value="F:transmembrane transporter activity"/>
    <property type="evidence" value="ECO:0007669"/>
    <property type="project" value="UniProtKB-UniRule"/>
</dbReference>
<feature type="transmembrane region" description="Helical" evidence="9">
    <location>
        <begin position="12"/>
        <end position="30"/>
    </location>
</feature>
<dbReference type="AlphaFoldDB" id="A0A2G8R8G8"/>